<reference evidence="8 9" key="1">
    <citation type="submission" date="2020-07" db="EMBL/GenBank/DDBJ databases">
        <title>Sequencing the genomes of 1000 actinobacteria strains.</title>
        <authorList>
            <person name="Klenk H.-P."/>
        </authorList>
    </citation>
    <scope>NUCLEOTIDE SEQUENCE [LARGE SCALE GENOMIC DNA]</scope>
    <source>
        <strain evidence="8 9">DSM 29531</strain>
    </source>
</reference>
<dbReference type="GO" id="GO:0005886">
    <property type="term" value="C:plasma membrane"/>
    <property type="evidence" value="ECO:0007669"/>
    <property type="project" value="UniProtKB-SubCell"/>
</dbReference>
<evidence type="ECO:0000256" key="3">
    <source>
        <dbReference type="ARBA" id="ARBA00022475"/>
    </source>
</evidence>
<comment type="caution">
    <text evidence="8">The sequence shown here is derived from an EMBL/GenBank/DDBJ whole genome shotgun (WGS) entry which is preliminary data.</text>
</comment>
<keyword evidence="9" id="KW-1185">Reference proteome</keyword>
<keyword evidence="4 7" id="KW-0812">Transmembrane</keyword>
<dbReference type="Proteomes" id="UP000571817">
    <property type="component" value="Unassembled WGS sequence"/>
</dbReference>
<feature type="transmembrane region" description="Helical" evidence="7">
    <location>
        <begin position="122"/>
        <end position="141"/>
    </location>
</feature>
<evidence type="ECO:0000313" key="8">
    <source>
        <dbReference type="EMBL" id="NYJ75251.1"/>
    </source>
</evidence>
<feature type="transmembrane region" description="Helical" evidence="7">
    <location>
        <begin position="82"/>
        <end position="102"/>
    </location>
</feature>
<proteinExistence type="inferred from homology"/>
<evidence type="ECO:0000256" key="5">
    <source>
        <dbReference type="ARBA" id="ARBA00022989"/>
    </source>
</evidence>
<comment type="similarity">
    <text evidence="2">Belongs to the UPF0719 family.</text>
</comment>
<evidence type="ECO:0000256" key="2">
    <source>
        <dbReference type="ARBA" id="ARBA00005779"/>
    </source>
</evidence>
<comment type="subcellular location">
    <subcellularLocation>
        <location evidence="1">Cell membrane</location>
        <topology evidence="1">Multi-pass membrane protein</topology>
    </subcellularLocation>
</comment>
<keyword evidence="6 7" id="KW-0472">Membrane</keyword>
<protein>
    <submittedName>
        <fullName evidence="8">Uncharacterized membrane protein YjfL (UPF0719 family)</fullName>
    </submittedName>
</protein>
<gene>
    <name evidence="8" type="ORF">HNR15_002214</name>
</gene>
<keyword evidence="3" id="KW-1003">Cell membrane</keyword>
<evidence type="ECO:0000256" key="1">
    <source>
        <dbReference type="ARBA" id="ARBA00004651"/>
    </source>
</evidence>
<dbReference type="AlphaFoldDB" id="A0A853DKJ3"/>
<feature type="transmembrane region" description="Helical" evidence="7">
    <location>
        <begin position="51"/>
        <end position="70"/>
    </location>
</feature>
<dbReference type="InterPro" id="IPR007140">
    <property type="entry name" value="DUF350"/>
</dbReference>
<keyword evidence="5 7" id="KW-1133">Transmembrane helix</keyword>
<organism evidence="8 9">
    <name type="scientific">Allobranchiibius huperziae</name>
    <dbReference type="NCBI Taxonomy" id="1874116"/>
    <lineage>
        <taxon>Bacteria</taxon>
        <taxon>Bacillati</taxon>
        <taxon>Actinomycetota</taxon>
        <taxon>Actinomycetes</taxon>
        <taxon>Micrococcales</taxon>
        <taxon>Dermacoccaceae</taxon>
        <taxon>Allobranchiibius</taxon>
    </lineage>
</organism>
<name>A0A853DKJ3_9MICO</name>
<evidence type="ECO:0000256" key="7">
    <source>
        <dbReference type="SAM" id="Phobius"/>
    </source>
</evidence>
<evidence type="ECO:0000256" key="6">
    <source>
        <dbReference type="ARBA" id="ARBA00023136"/>
    </source>
</evidence>
<feature type="transmembrane region" description="Helical" evidence="7">
    <location>
        <begin position="12"/>
        <end position="31"/>
    </location>
</feature>
<dbReference type="Pfam" id="PF03994">
    <property type="entry name" value="DUF350"/>
    <property type="match status" value="1"/>
</dbReference>
<sequence length="142" mass="14848">MTSSDLWNDVGAIAAYAGVGVGMMLVGYAMIDMLTPGKLHELIWEQRNTNACILVSVNVVSVAAIIVAAIRSAHGDLTDGLIRTAVFSILGMLIMAVFFVILDILTPGKLGAMMVATERHPAVWVTAASHLAIAAVITAAIS</sequence>
<dbReference type="RefSeq" id="WP_179481768.1">
    <property type="nucleotide sequence ID" value="NZ_JACCFW010000001.1"/>
</dbReference>
<accession>A0A853DKJ3</accession>
<evidence type="ECO:0000313" key="9">
    <source>
        <dbReference type="Proteomes" id="UP000571817"/>
    </source>
</evidence>
<evidence type="ECO:0000256" key="4">
    <source>
        <dbReference type="ARBA" id="ARBA00022692"/>
    </source>
</evidence>
<dbReference type="EMBL" id="JACCFW010000001">
    <property type="protein sequence ID" value="NYJ75251.1"/>
    <property type="molecule type" value="Genomic_DNA"/>
</dbReference>